<dbReference type="Gene3D" id="1.10.10.410">
    <property type="match status" value="1"/>
</dbReference>
<dbReference type="EMBL" id="JAUSVK010000001">
    <property type="protein sequence ID" value="MDQ0392150.1"/>
    <property type="molecule type" value="Genomic_DNA"/>
</dbReference>
<organism evidence="1 2">
    <name type="scientific">Labrys monachus</name>
    <dbReference type="NCBI Taxonomy" id="217067"/>
    <lineage>
        <taxon>Bacteria</taxon>
        <taxon>Pseudomonadati</taxon>
        <taxon>Pseudomonadota</taxon>
        <taxon>Alphaproteobacteria</taxon>
        <taxon>Hyphomicrobiales</taxon>
        <taxon>Xanthobacteraceae</taxon>
        <taxon>Labrys</taxon>
    </lineage>
</organism>
<name>A0ABU0FC12_9HYPH</name>
<protein>
    <submittedName>
        <fullName evidence="1">Uncharacterized protein YqeY</fullName>
    </submittedName>
</protein>
<dbReference type="InterPro" id="IPR003789">
    <property type="entry name" value="Asn/Gln_tRNA_amidoTrase-B-like"/>
</dbReference>
<dbReference type="Gene3D" id="1.10.1510.10">
    <property type="entry name" value="Uncharacterised protein YqeY/AIM41 PF09424, N-terminal domain"/>
    <property type="match status" value="1"/>
</dbReference>
<accession>A0ABU0FC12</accession>
<dbReference type="RefSeq" id="WP_307425591.1">
    <property type="nucleotide sequence ID" value="NZ_JAUSVK010000001.1"/>
</dbReference>
<evidence type="ECO:0000313" key="2">
    <source>
        <dbReference type="Proteomes" id="UP001237448"/>
    </source>
</evidence>
<gene>
    <name evidence="1" type="ORF">J3R73_001942</name>
</gene>
<dbReference type="PANTHER" id="PTHR28055">
    <property type="entry name" value="ALTERED INHERITANCE OF MITOCHONDRIA PROTEIN 41, MITOCHONDRIAL"/>
    <property type="match status" value="1"/>
</dbReference>
<sequence>MPLREDFNNAVKEAMKAGDKPRLSVVRLITAALKDRDIAARGGEHDGRIPDGEILSMLQKMIKQAQESQETAIKAGRAELAEQAKAEIEVISSFLPKQMDAAETRAAIAAVVAETGAAGMKDMGKVMAALKERFAGQMDFSRTGPLVKEALGG</sequence>
<keyword evidence="2" id="KW-1185">Reference proteome</keyword>
<reference evidence="1 2" key="1">
    <citation type="submission" date="2023-07" db="EMBL/GenBank/DDBJ databases">
        <title>Genomic Encyclopedia of Type Strains, Phase IV (KMG-IV): sequencing the most valuable type-strain genomes for metagenomic binning, comparative biology and taxonomic classification.</title>
        <authorList>
            <person name="Goeker M."/>
        </authorList>
    </citation>
    <scope>NUCLEOTIDE SEQUENCE [LARGE SCALE GENOMIC DNA]</scope>
    <source>
        <strain evidence="1 2">DSM 5896</strain>
    </source>
</reference>
<dbReference type="SUPFAM" id="SSF89095">
    <property type="entry name" value="GatB/YqeY motif"/>
    <property type="match status" value="1"/>
</dbReference>
<dbReference type="InterPro" id="IPR019004">
    <property type="entry name" value="YqeY/Aim41"/>
</dbReference>
<dbReference type="Pfam" id="PF09424">
    <property type="entry name" value="YqeY"/>
    <property type="match status" value="1"/>
</dbReference>
<proteinExistence type="predicted"/>
<dbReference type="InterPro" id="IPR042184">
    <property type="entry name" value="YqeY/Aim41_N"/>
</dbReference>
<dbReference type="PANTHER" id="PTHR28055:SF1">
    <property type="entry name" value="ALTERED INHERITANCE OF MITOCHONDRIA PROTEIN 41, MITOCHONDRIAL"/>
    <property type="match status" value="1"/>
</dbReference>
<evidence type="ECO:0000313" key="1">
    <source>
        <dbReference type="EMBL" id="MDQ0392150.1"/>
    </source>
</evidence>
<dbReference type="Proteomes" id="UP001237448">
    <property type="component" value="Unassembled WGS sequence"/>
</dbReference>
<dbReference type="InterPro" id="IPR023168">
    <property type="entry name" value="GatB_Yqey_C_2"/>
</dbReference>
<comment type="caution">
    <text evidence="1">The sequence shown here is derived from an EMBL/GenBank/DDBJ whole genome shotgun (WGS) entry which is preliminary data.</text>
</comment>